<evidence type="ECO:0000256" key="7">
    <source>
        <dbReference type="ARBA" id="ARBA00022967"/>
    </source>
</evidence>
<keyword evidence="3" id="KW-0813">Transport</keyword>
<keyword evidence="6 10" id="KW-0067">ATP-binding</keyword>
<dbReference type="EMBL" id="FNBG01000009">
    <property type="protein sequence ID" value="SDF33052.1"/>
    <property type="molecule type" value="Genomic_DNA"/>
</dbReference>
<evidence type="ECO:0000256" key="4">
    <source>
        <dbReference type="ARBA" id="ARBA00022475"/>
    </source>
</evidence>
<name>A0A1G7K7B1_9BACL</name>
<proteinExistence type="inferred from homology"/>
<accession>A0A1G7K7B1</accession>
<dbReference type="SUPFAM" id="SSF52540">
    <property type="entry name" value="P-loop containing nucleoside triphosphate hydrolases"/>
    <property type="match status" value="1"/>
</dbReference>
<dbReference type="PROSITE" id="PS50893">
    <property type="entry name" value="ABC_TRANSPORTER_2"/>
    <property type="match status" value="1"/>
</dbReference>
<evidence type="ECO:0000256" key="6">
    <source>
        <dbReference type="ARBA" id="ARBA00022840"/>
    </source>
</evidence>
<dbReference type="InterPro" id="IPR017871">
    <property type="entry name" value="ABC_transporter-like_CS"/>
</dbReference>
<keyword evidence="11" id="KW-1185">Reference proteome</keyword>
<dbReference type="OrthoDB" id="9784332at2"/>
<reference evidence="10 11" key="1">
    <citation type="submission" date="2016-10" db="EMBL/GenBank/DDBJ databases">
        <authorList>
            <person name="de Groot N.N."/>
        </authorList>
    </citation>
    <scope>NUCLEOTIDE SEQUENCE [LARGE SCALE GENOMIC DNA]</scope>
    <source>
        <strain evidence="10 11">DSM 28129</strain>
    </source>
</reference>
<dbReference type="Proteomes" id="UP000198972">
    <property type="component" value="Unassembled WGS sequence"/>
</dbReference>
<evidence type="ECO:0000259" key="9">
    <source>
        <dbReference type="PROSITE" id="PS50893"/>
    </source>
</evidence>
<keyword evidence="8" id="KW-0472">Membrane</keyword>
<dbReference type="GO" id="GO:0042626">
    <property type="term" value="F:ATPase-coupled transmembrane transporter activity"/>
    <property type="evidence" value="ECO:0007669"/>
    <property type="project" value="TreeGrafter"/>
</dbReference>
<dbReference type="InterPro" id="IPR027417">
    <property type="entry name" value="P-loop_NTPase"/>
</dbReference>
<protein>
    <submittedName>
        <fullName evidence="10">Energy-coupling factor transport system ATP-binding protein</fullName>
    </submittedName>
</protein>
<dbReference type="Pfam" id="PF00005">
    <property type="entry name" value="ABC_tran"/>
    <property type="match status" value="1"/>
</dbReference>
<dbReference type="STRING" id="670482.SAMN04488542_10940"/>
<gene>
    <name evidence="10" type="ORF">SAMN04488542_10940</name>
</gene>
<dbReference type="GO" id="GO:0016887">
    <property type="term" value="F:ATP hydrolysis activity"/>
    <property type="evidence" value="ECO:0007669"/>
    <property type="project" value="InterPro"/>
</dbReference>
<dbReference type="InterPro" id="IPR050095">
    <property type="entry name" value="ECF_ABC_transporter_ATP-bd"/>
</dbReference>
<evidence type="ECO:0000313" key="10">
    <source>
        <dbReference type="EMBL" id="SDF33052.1"/>
    </source>
</evidence>
<comment type="similarity">
    <text evidence="2">Belongs to the ABC transporter superfamily.</text>
</comment>
<sequence length="294" mass="32244">MQIQLVNVSFTYSKKKKRAASTAAPSVLHHINLTIQSGEMLAIAGKSGSGKSTFLQLLKGFLAPTGGQILLDGIDPNTSKRPDLFDQIGYIFQYPEHQLFSPTVFEDIAFGLQSAKLTREIKEQKVRKAMKAVQLDYDEFKDRSPFELSGGEKRRVAIAGAVVLEPRVLILDEPTAGLDLQSRTALFDLLHQMNEELGLTILWVSHQLDEIVNHACRLLALKKGEFIADGSPVAILSDPAFLNAFGWEEPSVLIVSRLLKELGITSGNDRISPEEAADAIAAALSLHQQQITAK</sequence>
<evidence type="ECO:0000313" key="11">
    <source>
        <dbReference type="Proteomes" id="UP000198972"/>
    </source>
</evidence>
<dbReference type="Gene3D" id="3.40.50.300">
    <property type="entry name" value="P-loop containing nucleotide triphosphate hydrolases"/>
    <property type="match status" value="1"/>
</dbReference>
<dbReference type="FunFam" id="3.40.50.300:FF:000224">
    <property type="entry name" value="Energy-coupling factor transporter ATP-binding protein EcfA"/>
    <property type="match status" value="1"/>
</dbReference>
<dbReference type="InterPro" id="IPR003593">
    <property type="entry name" value="AAA+_ATPase"/>
</dbReference>
<keyword evidence="4" id="KW-1003">Cell membrane</keyword>
<keyword evidence="5" id="KW-0547">Nucleotide-binding</keyword>
<dbReference type="AlphaFoldDB" id="A0A1G7K7B1"/>
<feature type="domain" description="ABC transporter" evidence="9">
    <location>
        <begin position="3"/>
        <end position="248"/>
    </location>
</feature>
<dbReference type="GO" id="GO:0005524">
    <property type="term" value="F:ATP binding"/>
    <property type="evidence" value="ECO:0007669"/>
    <property type="project" value="UniProtKB-KW"/>
</dbReference>
<evidence type="ECO:0000256" key="3">
    <source>
        <dbReference type="ARBA" id="ARBA00022448"/>
    </source>
</evidence>
<keyword evidence="7" id="KW-1278">Translocase</keyword>
<dbReference type="SMART" id="SM00382">
    <property type="entry name" value="AAA"/>
    <property type="match status" value="1"/>
</dbReference>
<dbReference type="GO" id="GO:0043190">
    <property type="term" value="C:ATP-binding cassette (ABC) transporter complex"/>
    <property type="evidence" value="ECO:0007669"/>
    <property type="project" value="TreeGrafter"/>
</dbReference>
<evidence type="ECO:0000256" key="2">
    <source>
        <dbReference type="ARBA" id="ARBA00005417"/>
    </source>
</evidence>
<dbReference type="InterPro" id="IPR015856">
    <property type="entry name" value="ABC_transpr_CbiO/EcfA_su"/>
</dbReference>
<comment type="subcellular location">
    <subcellularLocation>
        <location evidence="1">Cell membrane</location>
        <topology evidence="1">Peripheral membrane protein</topology>
    </subcellularLocation>
</comment>
<dbReference type="InterPro" id="IPR003439">
    <property type="entry name" value="ABC_transporter-like_ATP-bd"/>
</dbReference>
<dbReference type="RefSeq" id="WP_091229011.1">
    <property type="nucleotide sequence ID" value="NZ_FNBG01000009.1"/>
</dbReference>
<dbReference type="PROSITE" id="PS00211">
    <property type="entry name" value="ABC_TRANSPORTER_1"/>
    <property type="match status" value="1"/>
</dbReference>
<evidence type="ECO:0000256" key="1">
    <source>
        <dbReference type="ARBA" id="ARBA00004202"/>
    </source>
</evidence>
<evidence type="ECO:0000256" key="5">
    <source>
        <dbReference type="ARBA" id="ARBA00022741"/>
    </source>
</evidence>
<dbReference type="GO" id="GO:0015087">
    <property type="term" value="F:cobalt ion transmembrane transporter activity"/>
    <property type="evidence" value="ECO:0007669"/>
    <property type="project" value="UniProtKB-ARBA"/>
</dbReference>
<evidence type="ECO:0000256" key="8">
    <source>
        <dbReference type="ARBA" id="ARBA00023136"/>
    </source>
</evidence>
<organism evidence="10 11">
    <name type="scientific">Fontibacillus panacisegetis</name>
    <dbReference type="NCBI Taxonomy" id="670482"/>
    <lineage>
        <taxon>Bacteria</taxon>
        <taxon>Bacillati</taxon>
        <taxon>Bacillota</taxon>
        <taxon>Bacilli</taxon>
        <taxon>Bacillales</taxon>
        <taxon>Paenibacillaceae</taxon>
        <taxon>Fontibacillus</taxon>
    </lineage>
</organism>
<dbReference type="PANTHER" id="PTHR43553">
    <property type="entry name" value="HEAVY METAL TRANSPORTER"/>
    <property type="match status" value="1"/>
</dbReference>
<dbReference type="CDD" id="cd03225">
    <property type="entry name" value="ABC_cobalt_CbiO_domain1"/>
    <property type="match status" value="1"/>
</dbReference>